<reference evidence="1" key="1">
    <citation type="submission" date="2021-02" db="EMBL/GenBank/DDBJ databases">
        <authorList>
            <person name="Dougan E. K."/>
            <person name="Rhodes N."/>
            <person name="Thang M."/>
            <person name="Chan C."/>
        </authorList>
    </citation>
    <scope>NUCLEOTIDE SEQUENCE</scope>
</reference>
<dbReference type="Proteomes" id="UP000626109">
    <property type="component" value="Unassembled WGS sequence"/>
</dbReference>
<dbReference type="SUPFAM" id="SSF56112">
    <property type="entry name" value="Protein kinase-like (PK-like)"/>
    <property type="match status" value="1"/>
</dbReference>
<comment type="caution">
    <text evidence="1">The sequence shown here is derived from an EMBL/GenBank/DDBJ whole genome shotgun (WGS) entry which is preliminary data.</text>
</comment>
<dbReference type="EMBL" id="CAJNNW010005993">
    <property type="protein sequence ID" value="CAE8647931.1"/>
    <property type="molecule type" value="Genomic_DNA"/>
</dbReference>
<gene>
    <name evidence="1" type="ORF">PGLA2088_LOCUS6113</name>
</gene>
<organism evidence="1 2">
    <name type="scientific">Polarella glacialis</name>
    <name type="common">Dinoflagellate</name>
    <dbReference type="NCBI Taxonomy" id="89957"/>
    <lineage>
        <taxon>Eukaryota</taxon>
        <taxon>Sar</taxon>
        <taxon>Alveolata</taxon>
        <taxon>Dinophyceae</taxon>
        <taxon>Suessiales</taxon>
        <taxon>Suessiaceae</taxon>
        <taxon>Polarella</taxon>
    </lineage>
</organism>
<dbReference type="InterPro" id="IPR011009">
    <property type="entry name" value="Kinase-like_dom_sf"/>
</dbReference>
<protein>
    <submittedName>
        <fullName evidence="1">Uncharacterized protein</fullName>
    </submittedName>
</protein>
<sequence length="214" mass="23880">MYERHFGSEMPDLKELVQNQVKPRLEHLARAGLPGLRPLVGLAHGDLNAANIMIDALDAVWLIDFATSVELPLFTDMCKFEMACLFEYAIIPITPQCLLEFTTTNQEIWKTLGVGEWLGVGEDTAHRLLRELASLDAERLQNFDQCSLEALIDEVTRQLSPQERVQARKALLARLARSQAKTDSAFMYCTAISNAILSGDSILESLNAKAPHIE</sequence>
<name>A0A813ICD4_POLGL</name>
<evidence type="ECO:0000313" key="2">
    <source>
        <dbReference type="Proteomes" id="UP000626109"/>
    </source>
</evidence>
<proteinExistence type="predicted"/>
<dbReference type="Gene3D" id="1.10.510.10">
    <property type="entry name" value="Transferase(Phosphotransferase) domain 1"/>
    <property type="match status" value="1"/>
</dbReference>
<evidence type="ECO:0000313" key="1">
    <source>
        <dbReference type="EMBL" id="CAE8647931.1"/>
    </source>
</evidence>
<feature type="non-terminal residue" evidence="1">
    <location>
        <position position="214"/>
    </location>
</feature>
<dbReference type="AlphaFoldDB" id="A0A813ICD4"/>
<accession>A0A813ICD4</accession>